<evidence type="ECO:0000313" key="12">
    <source>
        <dbReference type="EMBL" id="NYJ19719.1"/>
    </source>
</evidence>
<dbReference type="AlphaFoldDB" id="A0A7Z0EDM3"/>
<evidence type="ECO:0000256" key="4">
    <source>
        <dbReference type="ARBA" id="ARBA00022806"/>
    </source>
</evidence>
<evidence type="ECO:0000259" key="9">
    <source>
        <dbReference type="PROSITE" id="PS51192"/>
    </source>
</evidence>
<proteinExistence type="inferred from homology"/>
<evidence type="ECO:0000256" key="6">
    <source>
        <dbReference type="PROSITE-ProRule" id="PRU00552"/>
    </source>
</evidence>
<keyword evidence="4 7" id="KW-0347">Helicase</keyword>
<dbReference type="InterPro" id="IPR011545">
    <property type="entry name" value="DEAD/DEAH_box_helicase_dom"/>
</dbReference>
<dbReference type="GO" id="GO:0005840">
    <property type="term" value="C:ribosome"/>
    <property type="evidence" value="ECO:0007669"/>
    <property type="project" value="TreeGrafter"/>
</dbReference>
<dbReference type="EC" id="3.6.4.13" evidence="1"/>
<dbReference type="PANTHER" id="PTHR47963:SF8">
    <property type="entry name" value="ATP-DEPENDENT RNA HELICASE DEAD"/>
    <property type="match status" value="1"/>
</dbReference>
<dbReference type="PROSITE" id="PS51195">
    <property type="entry name" value="Q_MOTIF"/>
    <property type="match status" value="1"/>
</dbReference>
<dbReference type="GO" id="GO:0009409">
    <property type="term" value="P:response to cold"/>
    <property type="evidence" value="ECO:0007669"/>
    <property type="project" value="TreeGrafter"/>
</dbReference>
<dbReference type="InterPro" id="IPR044742">
    <property type="entry name" value="DEAD/DEAH_RhlB"/>
</dbReference>
<dbReference type="GO" id="GO:0003724">
    <property type="term" value="F:RNA helicase activity"/>
    <property type="evidence" value="ECO:0007669"/>
    <property type="project" value="UniProtKB-EC"/>
</dbReference>
<dbReference type="InterPro" id="IPR027417">
    <property type="entry name" value="P-loop_NTPase"/>
</dbReference>
<evidence type="ECO:0000259" key="10">
    <source>
        <dbReference type="PROSITE" id="PS51194"/>
    </source>
</evidence>
<dbReference type="InterPro" id="IPR014014">
    <property type="entry name" value="RNA_helicase_DEAD_Q_motif"/>
</dbReference>
<dbReference type="SMART" id="SM00487">
    <property type="entry name" value="DEXDc"/>
    <property type="match status" value="1"/>
</dbReference>
<feature type="domain" description="Helicase C-terminal" evidence="10">
    <location>
        <begin position="275"/>
        <end position="427"/>
    </location>
</feature>
<evidence type="ECO:0000256" key="2">
    <source>
        <dbReference type="ARBA" id="ARBA00022741"/>
    </source>
</evidence>
<keyword evidence="13" id="KW-1185">Reference proteome</keyword>
<dbReference type="CDD" id="cd00268">
    <property type="entry name" value="DEADc"/>
    <property type="match status" value="1"/>
</dbReference>
<dbReference type="PROSITE" id="PS00039">
    <property type="entry name" value="DEAD_ATP_HELICASE"/>
    <property type="match status" value="1"/>
</dbReference>
<feature type="compositionally biased region" description="Polar residues" evidence="8">
    <location>
        <begin position="412"/>
        <end position="421"/>
    </location>
</feature>
<dbReference type="GO" id="GO:0005524">
    <property type="term" value="F:ATP binding"/>
    <property type="evidence" value="ECO:0007669"/>
    <property type="project" value="UniProtKB-KW"/>
</dbReference>
<gene>
    <name evidence="12" type="ORF">HNR05_001510</name>
</gene>
<evidence type="ECO:0000256" key="1">
    <source>
        <dbReference type="ARBA" id="ARBA00012552"/>
    </source>
</evidence>
<accession>A0A7Z0EDM3</accession>
<keyword evidence="2 7" id="KW-0547">Nucleotide-binding</keyword>
<dbReference type="SMART" id="SM00490">
    <property type="entry name" value="HELICc"/>
    <property type="match status" value="1"/>
</dbReference>
<feature type="domain" description="DEAD-box RNA helicase Q" evidence="11">
    <location>
        <begin position="45"/>
        <end position="73"/>
    </location>
</feature>
<evidence type="ECO:0000259" key="11">
    <source>
        <dbReference type="PROSITE" id="PS51195"/>
    </source>
</evidence>
<feature type="compositionally biased region" description="Low complexity" evidence="8">
    <location>
        <begin position="462"/>
        <end position="477"/>
    </location>
</feature>
<dbReference type="PROSITE" id="PS51192">
    <property type="entry name" value="HELICASE_ATP_BIND_1"/>
    <property type="match status" value="1"/>
</dbReference>
<organism evidence="12 13">
    <name type="scientific">Glaciibacter psychrotolerans</name>
    <dbReference type="NCBI Taxonomy" id="670054"/>
    <lineage>
        <taxon>Bacteria</taxon>
        <taxon>Bacillati</taxon>
        <taxon>Actinomycetota</taxon>
        <taxon>Actinomycetes</taxon>
        <taxon>Micrococcales</taxon>
        <taxon>Microbacteriaceae</taxon>
        <taxon>Glaciibacter</taxon>
    </lineage>
</organism>
<keyword evidence="3 7" id="KW-0378">Hydrolase</keyword>
<dbReference type="PANTHER" id="PTHR47963">
    <property type="entry name" value="DEAD-BOX ATP-DEPENDENT RNA HELICASE 47, MITOCHONDRIAL"/>
    <property type="match status" value="1"/>
</dbReference>
<dbReference type="InterPro" id="IPR000629">
    <property type="entry name" value="RNA-helicase_DEAD-box_CS"/>
</dbReference>
<dbReference type="EMBL" id="JACCFM010000001">
    <property type="protein sequence ID" value="NYJ19719.1"/>
    <property type="molecule type" value="Genomic_DNA"/>
</dbReference>
<feature type="compositionally biased region" description="Low complexity" evidence="8">
    <location>
        <begin position="566"/>
        <end position="580"/>
    </location>
</feature>
<dbReference type="Proteomes" id="UP000537260">
    <property type="component" value="Unassembled WGS sequence"/>
</dbReference>
<dbReference type="Pfam" id="PF00271">
    <property type="entry name" value="Helicase_C"/>
    <property type="match status" value="1"/>
</dbReference>
<feature type="domain" description="Helicase ATP-binding" evidence="9">
    <location>
        <begin position="76"/>
        <end position="247"/>
    </location>
</feature>
<evidence type="ECO:0000256" key="7">
    <source>
        <dbReference type="RuleBase" id="RU000492"/>
    </source>
</evidence>
<reference evidence="12 13" key="1">
    <citation type="submission" date="2020-07" db="EMBL/GenBank/DDBJ databases">
        <title>Sequencing the genomes of 1000 actinobacteria strains.</title>
        <authorList>
            <person name="Klenk H.-P."/>
        </authorList>
    </citation>
    <scope>NUCLEOTIDE SEQUENCE [LARGE SCALE GENOMIC DNA]</scope>
    <source>
        <strain evidence="12 13">LI1</strain>
    </source>
</reference>
<dbReference type="GO" id="GO:0016787">
    <property type="term" value="F:hydrolase activity"/>
    <property type="evidence" value="ECO:0007669"/>
    <property type="project" value="UniProtKB-KW"/>
</dbReference>
<keyword evidence="5 7" id="KW-0067">ATP-binding</keyword>
<sequence>MSLPTGLQPRPVSWTHVTGIGSVTMRLKQKTGATLFFSTGRHTFVTFSELNIDQDMVEALADKGILEPFPIQTQTIPLALAGQDIIGQAKTGTGKTFGFGLPLIQRLGLNPEPGVQALIVVPTRELCVQVSEDLELAAKNRDTKIVSIYGGKAYEGQVEALKAGAQIVVGTPGRLLDLASQRLLNLKNVREMVLDEADKMLDLGFLADIEKLFAQTPAGRHTMLFSATMPGPIVALARRFMTKPIHIRATDPDEGLTQANIEHLVYRAHNMDKDEVIGRILMAEGRGKTVIFTRTKRAAAKLVEELNDRGFNAAAVHGDLNQEQRERAMAAFKAGKKDILIATDVAARGIDVNDVTHVINHTIPEDEKAYLHRVGRTGRAGKTGIAVTFVDWDDLHKWALINKALEFGQPEPTETYSSSPHLFTDLNIPAGSKGRLRATPIKDGPPVGSGRSDAGRSGSGRSGAARSDSGRSGAARSDSGRSDSGRSNAGRTAAVGTETAATDVSAEAATGSGRSRNSRSRSRSGSGRSDAPRTATTPAEADRSIASTSGEPEIRPGRTRTRNRVGRTTNPAAAAPISAAGTHDGGGIEHRDGNSSVRHQVRHRSAETGIQE</sequence>
<evidence type="ECO:0000256" key="3">
    <source>
        <dbReference type="ARBA" id="ARBA00022801"/>
    </source>
</evidence>
<dbReference type="GO" id="GO:0033592">
    <property type="term" value="F:RNA strand annealing activity"/>
    <property type="evidence" value="ECO:0007669"/>
    <property type="project" value="TreeGrafter"/>
</dbReference>
<dbReference type="Gene3D" id="3.40.50.300">
    <property type="entry name" value="P-loop containing nucleotide triphosphate hydrolases"/>
    <property type="match status" value="2"/>
</dbReference>
<dbReference type="Pfam" id="PF00270">
    <property type="entry name" value="DEAD"/>
    <property type="match status" value="1"/>
</dbReference>
<evidence type="ECO:0000313" key="13">
    <source>
        <dbReference type="Proteomes" id="UP000537260"/>
    </source>
</evidence>
<protein>
    <recommendedName>
        <fullName evidence="1">RNA helicase</fullName>
        <ecNumber evidence="1">3.6.4.13</ecNumber>
    </recommendedName>
</protein>
<evidence type="ECO:0000256" key="8">
    <source>
        <dbReference type="SAM" id="MobiDB-lite"/>
    </source>
</evidence>
<evidence type="ECO:0000256" key="5">
    <source>
        <dbReference type="ARBA" id="ARBA00022840"/>
    </source>
</evidence>
<comment type="similarity">
    <text evidence="7">Belongs to the DEAD box helicase family.</text>
</comment>
<feature type="region of interest" description="Disordered" evidence="8">
    <location>
        <begin position="411"/>
        <end position="612"/>
    </location>
</feature>
<dbReference type="CDD" id="cd18787">
    <property type="entry name" value="SF2_C_DEAD"/>
    <property type="match status" value="1"/>
</dbReference>
<dbReference type="PROSITE" id="PS51194">
    <property type="entry name" value="HELICASE_CTER"/>
    <property type="match status" value="1"/>
</dbReference>
<dbReference type="InterPro" id="IPR014001">
    <property type="entry name" value="Helicase_ATP-bd"/>
</dbReference>
<dbReference type="InterPro" id="IPR050547">
    <property type="entry name" value="DEAD_box_RNA_helicases"/>
</dbReference>
<feature type="short sequence motif" description="Q motif" evidence="6">
    <location>
        <begin position="45"/>
        <end position="73"/>
    </location>
</feature>
<comment type="caution">
    <text evidence="12">The sequence shown here is derived from an EMBL/GenBank/DDBJ whole genome shotgun (WGS) entry which is preliminary data.</text>
</comment>
<dbReference type="InterPro" id="IPR001650">
    <property type="entry name" value="Helicase_C-like"/>
</dbReference>
<dbReference type="GO" id="GO:0005829">
    <property type="term" value="C:cytosol"/>
    <property type="evidence" value="ECO:0007669"/>
    <property type="project" value="TreeGrafter"/>
</dbReference>
<dbReference type="SUPFAM" id="SSF52540">
    <property type="entry name" value="P-loop containing nucleoside triphosphate hydrolases"/>
    <property type="match status" value="1"/>
</dbReference>
<name>A0A7Z0EDM3_9MICO</name>